<keyword evidence="4 7" id="KW-0812">Transmembrane</keyword>
<feature type="domain" description="YWFCY" evidence="8">
    <location>
        <begin position="5"/>
        <end position="148"/>
    </location>
</feature>
<dbReference type="RefSeq" id="WP_123118794.1">
    <property type="nucleotide sequence ID" value="NZ_RJJR01000001.1"/>
</dbReference>
<gene>
    <name evidence="9" type="ORF">EFY79_00945</name>
</gene>
<dbReference type="InterPro" id="IPR027417">
    <property type="entry name" value="P-loop_NTPase"/>
</dbReference>
<reference evidence="9 10" key="1">
    <citation type="submission" date="2018-11" db="EMBL/GenBank/DDBJ databases">
        <title>Draft genome sequence of Ferruginibacter sp. BO-59.</title>
        <authorList>
            <person name="Im W.T."/>
        </authorList>
    </citation>
    <scope>NUCLEOTIDE SEQUENCE [LARGE SCALE GENOMIC DNA]</scope>
    <source>
        <strain evidence="9 10">BO-59</strain>
    </source>
</reference>
<dbReference type="InterPro" id="IPR003688">
    <property type="entry name" value="TraG/VirD4"/>
</dbReference>
<evidence type="ECO:0000313" key="9">
    <source>
        <dbReference type="EMBL" id="RNI39903.1"/>
    </source>
</evidence>
<protein>
    <submittedName>
        <fullName evidence="9">Conjugal transfer protein TraG</fullName>
    </submittedName>
</protein>
<sequence length="661" mass="75412">MNTGENEQGLRKIIDLTRLISITILILHCYYYCYRAFEYWALTSTITDRVLKNISHTGLFHSFNNSKVIALGFLFISLIGATGKKDEKLAYKTSLIYIAGGLVIYFFSYYILLFQLSITAKTVSYIGLTGTGYLFILRGGNLLSRVIKKRLSNKDIFNKDNETFPQEERLLQNEYSINLPSIYDLKGRMRNSWINIINPFRALLVMGSPGSGKSYFVIRHVITQHVRKGFSMFIYDFKFDDLSVIAYNHFLKNLSSYKIVPQFFTINFDDLNRSHRCNPLDKTSLKDITDAAESARTILMGLNREWIKRQGDFFVESPINFLTAVIWFLRKYQDGEFCTLPHVIELMQVEYDKLFSILRTEKEIDVLINPFVNAYLHDAMEQLEGQIASAKIAMARLSSPQIYYVLSGNDFTLDINNPKEPKIVCIGNNPQKIQTYGAVVSLYINRLIKLVNQKGNQKSSLIFDEFPTIYLNNIDSLIATARSNKVATTLGVQDFSQLKKDYGKDMADVIMNITGNIISGQVTGETAKQLSERFGKIMQDRSSVSINRTDTSISRSKQLDSAIPASTIATLSSGEFVGMVADDPDCKIELKSFHCEILNDHEALKKEEQNFKPIPVIRMVDNGIIQRNYVIIKQEVEDLVETEMGRLMDDPEMSRLIVKKN</sequence>
<evidence type="ECO:0000256" key="1">
    <source>
        <dbReference type="ARBA" id="ARBA00004651"/>
    </source>
</evidence>
<keyword evidence="6 7" id="KW-0472">Membrane</keyword>
<feature type="transmembrane region" description="Helical" evidence="7">
    <location>
        <begin position="16"/>
        <end position="37"/>
    </location>
</feature>
<accession>A0A3M9NRS8</accession>
<evidence type="ECO:0000256" key="4">
    <source>
        <dbReference type="ARBA" id="ARBA00022692"/>
    </source>
</evidence>
<dbReference type="GO" id="GO:0005886">
    <property type="term" value="C:plasma membrane"/>
    <property type="evidence" value="ECO:0007669"/>
    <property type="project" value="UniProtKB-SubCell"/>
</dbReference>
<dbReference type="EMBL" id="RJJR01000001">
    <property type="protein sequence ID" value="RNI39903.1"/>
    <property type="molecule type" value="Genomic_DNA"/>
</dbReference>
<dbReference type="NCBIfam" id="NF041326">
    <property type="entry name" value="Bacteroid_MobC"/>
    <property type="match status" value="1"/>
</dbReference>
<proteinExistence type="inferred from homology"/>
<dbReference type="Pfam" id="PF02534">
    <property type="entry name" value="T4SS-DNA_transf"/>
    <property type="match status" value="1"/>
</dbReference>
<dbReference type="SUPFAM" id="SSF52540">
    <property type="entry name" value="P-loop containing nucleoside triphosphate hydrolases"/>
    <property type="match status" value="1"/>
</dbReference>
<evidence type="ECO:0000256" key="5">
    <source>
        <dbReference type="ARBA" id="ARBA00022989"/>
    </source>
</evidence>
<keyword evidence="3" id="KW-1003">Cell membrane</keyword>
<feature type="transmembrane region" description="Helical" evidence="7">
    <location>
        <begin position="124"/>
        <end position="144"/>
    </location>
</feature>
<evidence type="ECO:0000313" key="10">
    <source>
        <dbReference type="Proteomes" id="UP000267223"/>
    </source>
</evidence>
<dbReference type="Gene3D" id="3.40.50.300">
    <property type="entry name" value="P-loop containing nucleotide triphosphate hydrolases"/>
    <property type="match status" value="2"/>
</dbReference>
<dbReference type="OrthoDB" id="102453at2"/>
<evidence type="ECO:0000256" key="6">
    <source>
        <dbReference type="ARBA" id="ARBA00023136"/>
    </source>
</evidence>
<feature type="transmembrane region" description="Helical" evidence="7">
    <location>
        <begin position="95"/>
        <end position="118"/>
    </location>
</feature>
<comment type="caution">
    <text evidence="9">The sequence shown here is derived from an EMBL/GenBank/DDBJ whole genome shotgun (WGS) entry which is preliminary data.</text>
</comment>
<dbReference type="PANTHER" id="PTHR37937:SF1">
    <property type="entry name" value="CONJUGATIVE TRANSFER: DNA TRANSPORT"/>
    <property type="match status" value="1"/>
</dbReference>
<dbReference type="CDD" id="cd01127">
    <property type="entry name" value="TrwB_TraG_TraD_VirD4"/>
    <property type="match status" value="2"/>
</dbReference>
<evidence type="ECO:0000259" key="8">
    <source>
        <dbReference type="Pfam" id="PF14293"/>
    </source>
</evidence>
<feature type="transmembrane region" description="Helical" evidence="7">
    <location>
        <begin position="66"/>
        <end position="83"/>
    </location>
</feature>
<dbReference type="AlphaFoldDB" id="A0A3M9NRS8"/>
<dbReference type="Proteomes" id="UP000267223">
    <property type="component" value="Unassembled WGS sequence"/>
</dbReference>
<dbReference type="Pfam" id="PF14293">
    <property type="entry name" value="YWFCY"/>
    <property type="match status" value="1"/>
</dbReference>
<comment type="subcellular location">
    <subcellularLocation>
        <location evidence="1">Cell membrane</location>
        <topology evidence="1">Multi-pass membrane protein</topology>
    </subcellularLocation>
</comment>
<dbReference type="PANTHER" id="PTHR37937">
    <property type="entry name" value="CONJUGATIVE TRANSFER: DNA TRANSPORT"/>
    <property type="match status" value="1"/>
</dbReference>
<keyword evidence="10" id="KW-1185">Reference proteome</keyword>
<organism evidence="9 10">
    <name type="scientific">Hanamia caeni</name>
    <dbReference type="NCBI Taxonomy" id="2294116"/>
    <lineage>
        <taxon>Bacteria</taxon>
        <taxon>Pseudomonadati</taxon>
        <taxon>Bacteroidota</taxon>
        <taxon>Chitinophagia</taxon>
        <taxon>Chitinophagales</taxon>
        <taxon>Chitinophagaceae</taxon>
        <taxon>Hanamia</taxon>
    </lineage>
</organism>
<evidence type="ECO:0000256" key="2">
    <source>
        <dbReference type="ARBA" id="ARBA00008806"/>
    </source>
</evidence>
<comment type="similarity">
    <text evidence="2">Belongs to the VirD4/TraG family.</text>
</comment>
<dbReference type="InterPro" id="IPR051539">
    <property type="entry name" value="T4SS-coupling_protein"/>
</dbReference>
<evidence type="ECO:0000256" key="3">
    <source>
        <dbReference type="ARBA" id="ARBA00022475"/>
    </source>
</evidence>
<keyword evidence="5 7" id="KW-1133">Transmembrane helix</keyword>
<evidence type="ECO:0000256" key="7">
    <source>
        <dbReference type="SAM" id="Phobius"/>
    </source>
</evidence>
<name>A0A3M9NRS8_9BACT</name>
<dbReference type="InterPro" id="IPR025988">
    <property type="entry name" value="YWFCY_dom"/>
</dbReference>